<dbReference type="InterPro" id="IPR012934">
    <property type="entry name" value="Znf_AD"/>
</dbReference>
<proteinExistence type="predicted"/>
<feature type="domain" description="C2H2-type" evidence="9">
    <location>
        <begin position="191"/>
        <end position="218"/>
    </location>
</feature>
<feature type="domain" description="C2H2-type" evidence="9">
    <location>
        <begin position="247"/>
        <end position="274"/>
    </location>
</feature>
<keyword evidence="4 7" id="KW-0863">Zinc-finger</keyword>
<dbReference type="PROSITE" id="PS50157">
    <property type="entry name" value="ZINC_FINGER_C2H2_2"/>
    <property type="match status" value="8"/>
</dbReference>
<name>A0A0A1XT12_ZEUCU</name>
<gene>
    <name evidence="10" type="primary">Sry-delta_0</name>
    <name evidence="10" type="ORF">g.32375</name>
</gene>
<evidence type="ECO:0000313" key="10">
    <source>
        <dbReference type="EMBL" id="JAD14065.1"/>
    </source>
</evidence>
<feature type="domain" description="C2H2-type" evidence="9">
    <location>
        <begin position="367"/>
        <end position="390"/>
    </location>
</feature>
<feature type="region of interest" description="Disordered" evidence="8">
    <location>
        <begin position="328"/>
        <end position="353"/>
    </location>
</feature>
<sequence>MNTVNAEICQKKCFLCRRKITSPQNQKLVDSSTCPASKKSFRDVLSYLARHANSELHIGHDESICVTCHFDVVEYDTYLMKALKKQRALLDLIEKAVLGIDSDFDNEFESDMSALDELTNDHFFDDAQISDTEIAQTIDDAIGEKSENISISPSGISRKNRGTVIKCDFCAMRFRTNSGLKRHITHAHKKFSCELCSYSHRNEDYVMLHMNTHDGRNENQCRFCEKEFSTKISTIRHMEVHFNSKKYQCDKCGLCFSQTTVLYNHKLQHEAEEQPLQCEICSQVFKTKRTYRHHMITHRADRPRYKCEYCTKTFTEKYTLKVHKRTHPEAMDSSDVAQSKEQQQNSPSENEGATYVPVKAQTNDNKFNCVICDQIFTAKDHLNKHMEKEHDVILKSLTINNFSEFDVVDEETKKACHICGQMFNAQANLDYHLKYVHAGTF</sequence>
<dbReference type="EMBL" id="GBXI01000227">
    <property type="protein sequence ID" value="JAD14065.1"/>
    <property type="molecule type" value="Transcribed_RNA"/>
</dbReference>
<accession>A0A0A1XT12</accession>
<dbReference type="AlphaFoldDB" id="A0A0A1XT12"/>
<dbReference type="SMART" id="SM00868">
    <property type="entry name" value="zf-AD"/>
    <property type="match status" value="1"/>
</dbReference>
<evidence type="ECO:0000256" key="5">
    <source>
        <dbReference type="ARBA" id="ARBA00022833"/>
    </source>
</evidence>
<dbReference type="GO" id="GO:0008270">
    <property type="term" value="F:zinc ion binding"/>
    <property type="evidence" value="ECO:0007669"/>
    <property type="project" value="UniProtKB-KW"/>
</dbReference>
<evidence type="ECO:0000256" key="6">
    <source>
        <dbReference type="ARBA" id="ARBA00023242"/>
    </source>
</evidence>
<dbReference type="Pfam" id="PF00096">
    <property type="entry name" value="zf-C2H2"/>
    <property type="match status" value="2"/>
</dbReference>
<dbReference type="GO" id="GO:0005634">
    <property type="term" value="C:nucleus"/>
    <property type="evidence" value="ECO:0007669"/>
    <property type="project" value="UniProtKB-SubCell"/>
</dbReference>
<feature type="domain" description="C2H2-type" evidence="9">
    <location>
        <begin position="276"/>
        <end position="303"/>
    </location>
</feature>
<evidence type="ECO:0000256" key="2">
    <source>
        <dbReference type="ARBA" id="ARBA00022723"/>
    </source>
</evidence>
<feature type="compositionally biased region" description="Polar residues" evidence="8">
    <location>
        <begin position="335"/>
        <end position="351"/>
    </location>
</feature>
<dbReference type="Gene3D" id="3.30.160.60">
    <property type="entry name" value="Classic Zinc Finger"/>
    <property type="match status" value="5"/>
</dbReference>
<organism evidence="10">
    <name type="scientific">Zeugodacus cucurbitae</name>
    <name type="common">Melon fruit fly</name>
    <name type="synonym">Bactrocera cucurbitae</name>
    <dbReference type="NCBI Taxonomy" id="28588"/>
    <lineage>
        <taxon>Eukaryota</taxon>
        <taxon>Metazoa</taxon>
        <taxon>Ecdysozoa</taxon>
        <taxon>Arthropoda</taxon>
        <taxon>Hexapoda</taxon>
        <taxon>Insecta</taxon>
        <taxon>Pterygota</taxon>
        <taxon>Neoptera</taxon>
        <taxon>Endopterygota</taxon>
        <taxon>Diptera</taxon>
        <taxon>Brachycera</taxon>
        <taxon>Muscomorpha</taxon>
        <taxon>Tephritoidea</taxon>
        <taxon>Tephritidae</taxon>
        <taxon>Zeugodacus</taxon>
        <taxon>Zeugodacus</taxon>
    </lineage>
</organism>
<reference evidence="10" key="2">
    <citation type="journal article" date="2015" name="Gigascience">
        <title>Reconstructing a comprehensive transcriptome assembly of a white-pupal translocated strain of the pest fruit fly Bactrocera cucurbitae.</title>
        <authorList>
            <person name="Sim S.B."/>
            <person name="Calla B."/>
            <person name="Hall B."/>
            <person name="DeRego T."/>
            <person name="Geib S.M."/>
        </authorList>
    </citation>
    <scope>NUCLEOTIDE SEQUENCE</scope>
</reference>
<dbReference type="Pfam" id="PF13894">
    <property type="entry name" value="zf-C2H2_4"/>
    <property type="match status" value="1"/>
</dbReference>
<feature type="domain" description="C2H2-type" evidence="9">
    <location>
        <begin position="414"/>
        <end position="441"/>
    </location>
</feature>
<evidence type="ECO:0000256" key="1">
    <source>
        <dbReference type="ARBA" id="ARBA00004123"/>
    </source>
</evidence>
<feature type="domain" description="C2H2-type" evidence="9">
    <location>
        <begin position="305"/>
        <end position="332"/>
    </location>
</feature>
<dbReference type="GO" id="GO:0000981">
    <property type="term" value="F:DNA-binding transcription factor activity, RNA polymerase II-specific"/>
    <property type="evidence" value="ECO:0007669"/>
    <property type="project" value="TreeGrafter"/>
</dbReference>
<dbReference type="InterPro" id="IPR013087">
    <property type="entry name" value="Znf_C2H2_type"/>
</dbReference>
<evidence type="ECO:0000256" key="4">
    <source>
        <dbReference type="ARBA" id="ARBA00022771"/>
    </source>
</evidence>
<dbReference type="InterPro" id="IPR036236">
    <property type="entry name" value="Znf_C2H2_sf"/>
</dbReference>
<dbReference type="SMART" id="SM00355">
    <property type="entry name" value="ZnF_C2H2"/>
    <property type="match status" value="8"/>
</dbReference>
<keyword evidence="3" id="KW-0677">Repeat</keyword>
<feature type="domain" description="C2H2-type" evidence="9">
    <location>
        <begin position="219"/>
        <end position="246"/>
    </location>
</feature>
<keyword evidence="6" id="KW-0539">Nucleus</keyword>
<comment type="subcellular location">
    <subcellularLocation>
        <location evidence="1">Nucleus</location>
    </subcellularLocation>
</comment>
<dbReference type="PROSITE" id="PS00028">
    <property type="entry name" value="ZINC_FINGER_C2H2_1"/>
    <property type="match status" value="7"/>
</dbReference>
<keyword evidence="5" id="KW-0862">Zinc</keyword>
<dbReference type="PANTHER" id="PTHR24394">
    <property type="entry name" value="ZINC FINGER PROTEIN"/>
    <property type="match status" value="1"/>
</dbReference>
<keyword evidence="2" id="KW-0479">Metal-binding</keyword>
<dbReference type="SUPFAM" id="SSF57667">
    <property type="entry name" value="beta-beta-alpha zinc fingers"/>
    <property type="match status" value="4"/>
</dbReference>
<dbReference type="PANTHER" id="PTHR24394:SF29">
    <property type="entry name" value="MYONEURIN"/>
    <property type="match status" value="1"/>
</dbReference>
<evidence type="ECO:0000256" key="7">
    <source>
        <dbReference type="PROSITE-ProRule" id="PRU00042"/>
    </source>
</evidence>
<reference evidence="10" key="1">
    <citation type="submission" date="2014-11" db="EMBL/GenBank/DDBJ databases">
        <authorList>
            <person name="Geib S."/>
        </authorList>
    </citation>
    <scope>NUCLEOTIDE SEQUENCE</scope>
</reference>
<evidence type="ECO:0000256" key="8">
    <source>
        <dbReference type="SAM" id="MobiDB-lite"/>
    </source>
</evidence>
<dbReference type="FunFam" id="3.30.160.60:FF:000446">
    <property type="entry name" value="Zinc finger protein"/>
    <property type="match status" value="1"/>
</dbReference>
<feature type="domain" description="C2H2-type" evidence="9">
    <location>
        <begin position="165"/>
        <end position="188"/>
    </location>
</feature>
<evidence type="ECO:0000256" key="3">
    <source>
        <dbReference type="ARBA" id="ARBA00022737"/>
    </source>
</evidence>
<protein>
    <submittedName>
        <fullName evidence="10">Serendipity locus protein delta</fullName>
    </submittedName>
</protein>
<evidence type="ECO:0000259" key="9">
    <source>
        <dbReference type="PROSITE" id="PS50157"/>
    </source>
</evidence>